<feature type="compositionally biased region" description="Acidic residues" evidence="1">
    <location>
        <begin position="1526"/>
        <end position="1544"/>
    </location>
</feature>
<dbReference type="Proteomes" id="UP000186817">
    <property type="component" value="Unassembled WGS sequence"/>
</dbReference>
<sequence length="1902" mass="207716">MSGRLRGFDLDQYLGEGTEGTGPVPWAVGSDAVPDTADRGPVAVPVAVATEVPVRVMVVFDYLRWSEQDAALVEIQSAFQRSLPGLSVAMRGCWGPFDDSEGLASHFDGGANRLAGTKRIKRLRVDLLTSRAKVVREATGFKPQFLVGLGQGGLVAAVLRWPLVVELTLQARNLQRKEARAAGEAWAGIKAIWAVRPRLWGTQSGHQEIAESCPGLQRDFPEPFRSFGVVGKIAAGDEVLRSLRLDASEEPSREMWDHDGLCACGKRTYLFSRCPSCIEQEALDTAVEIAEREDAEVRGSSDRDPESPEVGVEVNGVLAARERAGGVLEVPSSAVQSWAAGFLQAPTDQLKYITAWVVREGVVVLGHNSSPVDTIRSAVVLSWSVEPNWHGHRHLVNAVCETLWRASGQEVALDPAFDRRQGVLATFKCLGEGPWTTAPLTAKIVVDESNKARTLCFVGDLHREQCVVLELLTQHLVLTKWDHLTSKVKVKVDPKSFAYPMEAPMVLAADGLLERDVSLKTGQTVTVPVVPNGVAGRSRPTKVEARAVKCGAETCWQEVSVDCEGPNREDREGLQYSLTYFDCLSHAVLLEPMRSLTHSEVRRAFVRCVLRSRTMPSLVRSDRGAEFKNALMAELSVMLGAEWRFSAPLRPCELGANERVHQEVQKVLGAVVRQVGSTVGDTWSDWLVVAEYVIDNTPGPHRYTPRDLERSWSLALPLARDVLRDALEFEPITEWARGQFKQFAELSAAVKAHWDRSSAARAKLANRHRRTVDLKPGDRVVWNAPKARSEGAGHRLTLEPVPDVAGEAKQVEFTLTKVSGVRIKWALAYLKEDGSMTSSEGSRPAVETVSVKEVITKVDLNRDGVLAASSARKLDKAGYSLQERTALVAPTRDVCGGLDLADALSKVLVAEDGPQAPASVELLSVKKWADAHLPKECLDILEVSWGEPVLSRAARLKGYSVGPAVVHGDRAYAVQWDLLKSTHVAAVVGALDLLKPRLLVVTLLGKGVPQNLFQFVVDRAVQRREYLAVCFAAEDGEWKPWTFEGWRAAAIASRKVLGAFPRRPALRRRRPSRGIPDVKSGEDISPAERAKLDKEVEAYAQEMEAFWKAKADARDWDSVRANLEVYALAGEKVSEDPRRTEAYRDLVWEGLKIEAGPTRPGLTAADIAAIKEVVSARLLSAPRLEGRGGPVGRLEEEVQRGQLVRGPSAWGSAPFPTKEMPNHKRARKRRLVVDYRRVNARVKRSTYYCRRSTDVLAAAVGSVWYTFVDAVSGFNQIRNTKRAREVLAIVARSGKYLPGRRLRYTKEWIAYVDDLTVRTGRVVDGKFYTDSVADQAVREELWQAAIRLDQSARKTGIDYSRPGFLRALQGHSNDCGHELSYMAAPLNESAVADLQRSHGKYIYHGTDVHVVEAIVSQGLLPGGGPGGRLANHFVVGPMPTQWSEARGFRRGSNAVVQCSLEVLLRAGVRLFSGADGVLLADTVPTSAIFRILAADNQRVEYTEVLAEIGSDRRLNLVRDLRAEAVEGAEGDDADTEESSSDSELPDTTAPAVAKAEERAGAAVAAPTERSAADVDMGEEMTEAAAANPGLTVGELVDKTTDKLTFMKGYMEGCVRMVNAEAALSSRAGAEHREVLAQAARVLHEAEEYLEQRDAEAGAAASGAPFFGSAALGQDARVLEGIDAFMGTDPELVPDDQGRAHRSASKVPRQFKAATHVTYACPECGKGVDSVVRWHLHRVACHGVLLPQAVFPEPTSSDQFRQDFRGFFFGLSREGHFFEMTEANRSRSARKLGENVVVPLLVKGDKIKLKDGTRFFYGEGFDTESEPEVNVPAASTGPIPSYGGGRRGMEMRDDPDEQEQIHRLRERGSHSSAPVTPPKAAQPRKARAAGVEFGAGAASTGGA</sequence>
<dbReference type="EMBL" id="LSRX01002822">
    <property type="protein sequence ID" value="OLP75079.1"/>
    <property type="molecule type" value="Genomic_DNA"/>
</dbReference>
<dbReference type="InterPro" id="IPR043128">
    <property type="entry name" value="Rev_trsase/Diguanyl_cyclase"/>
</dbReference>
<dbReference type="SUPFAM" id="SSF53098">
    <property type="entry name" value="Ribonuclease H-like"/>
    <property type="match status" value="1"/>
</dbReference>
<dbReference type="Gene3D" id="3.20.170.30">
    <property type="match status" value="1"/>
</dbReference>
<dbReference type="PANTHER" id="PTHR37984">
    <property type="entry name" value="PROTEIN CBG26694"/>
    <property type="match status" value="1"/>
</dbReference>
<accession>A0A1Q9BWM5</accession>
<proteinExistence type="predicted"/>
<dbReference type="InterPro" id="IPR050951">
    <property type="entry name" value="Retrovirus_Pol_polyprotein"/>
</dbReference>
<evidence type="ECO:0000256" key="1">
    <source>
        <dbReference type="SAM" id="MobiDB-lite"/>
    </source>
</evidence>
<name>A0A1Q9BWM5_SYMMI</name>
<evidence type="ECO:0000313" key="4">
    <source>
        <dbReference type="Proteomes" id="UP000186817"/>
    </source>
</evidence>
<dbReference type="Gene3D" id="3.30.420.10">
    <property type="entry name" value="Ribonuclease H-like superfamily/Ribonuclease H"/>
    <property type="match status" value="1"/>
</dbReference>
<dbReference type="PROSITE" id="PS50994">
    <property type="entry name" value="INTEGRASE"/>
    <property type="match status" value="1"/>
</dbReference>
<dbReference type="PANTHER" id="PTHR37984:SF5">
    <property type="entry name" value="PROTEIN NYNRIN-LIKE"/>
    <property type="match status" value="1"/>
</dbReference>
<dbReference type="InterPro" id="IPR043502">
    <property type="entry name" value="DNA/RNA_pol_sf"/>
</dbReference>
<dbReference type="InterPro" id="IPR001584">
    <property type="entry name" value="Integrase_cat-core"/>
</dbReference>
<dbReference type="InterPro" id="IPR012337">
    <property type="entry name" value="RNaseH-like_sf"/>
</dbReference>
<protein>
    <submittedName>
        <fullName evidence="3">Pol polyprotein</fullName>
    </submittedName>
</protein>
<reference evidence="3 4" key="1">
    <citation type="submission" date="2016-02" db="EMBL/GenBank/DDBJ databases">
        <title>Genome analysis of coral dinoflagellate symbionts highlights evolutionary adaptations to a symbiotic lifestyle.</title>
        <authorList>
            <person name="Aranda M."/>
            <person name="Li Y."/>
            <person name="Liew Y.J."/>
            <person name="Baumgarten S."/>
            <person name="Simakov O."/>
            <person name="Wilson M."/>
            <person name="Piel J."/>
            <person name="Ashoor H."/>
            <person name="Bougouffa S."/>
            <person name="Bajic V.B."/>
            <person name="Ryu T."/>
            <person name="Ravasi T."/>
            <person name="Bayer T."/>
            <person name="Micklem G."/>
            <person name="Kim H."/>
            <person name="Bhak J."/>
            <person name="Lajeunesse T.C."/>
            <person name="Voolstra C.R."/>
        </authorList>
    </citation>
    <scope>NUCLEOTIDE SEQUENCE [LARGE SCALE GENOMIC DNA]</scope>
    <source>
        <strain evidence="3 4">CCMP2467</strain>
    </source>
</reference>
<dbReference type="InterPro" id="IPR042081">
    <property type="entry name" value="RNA_2'-PTrans_C"/>
</dbReference>
<dbReference type="InterPro" id="IPR036397">
    <property type="entry name" value="RNaseH_sf"/>
</dbReference>
<dbReference type="PROSITE" id="PS00028">
    <property type="entry name" value="ZINC_FINGER_C2H2_1"/>
    <property type="match status" value="1"/>
</dbReference>
<dbReference type="SUPFAM" id="SSF56672">
    <property type="entry name" value="DNA/RNA polymerases"/>
    <property type="match status" value="1"/>
</dbReference>
<evidence type="ECO:0000313" key="3">
    <source>
        <dbReference type="EMBL" id="OLP75079.1"/>
    </source>
</evidence>
<dbReference type="Gene3D" id="3.30.70.270">
    <property type="match status" value="1"/>
</dbReference>
<keyword evidence="4" id="KW-1185">Reference proteome</keyword>
<organism evidence="3 4">
    <name type="scientific">Symbiodinium microadriaticum</name>
    <name type="common">Dinoflagellate</name>
    <name type="synonym">Zooxanthella microadriatica</name>
    <dbReference type="NCBI Taxonomy" id="2951"/>
    <lineage>
        <taxon>Eukaryota</taxon>
        <taxon>Sar</taxon>
        <taxon>Alveolata</taxon>
        <taxon>Dinophyceae</taxon>
        <taxon>Suessiales</taxon>
        <taxon>Symbiodiniaceae</taxon>
        <taxon>Symbiodinium</taxon>
    </lineage>
</organism>
<feature type="region of interest" description="Disordered" evidence="1">
    <location>
        <begin position="1525"/>
        <end position="1571"/>
    </location>
</feature>
<feature type="compositionally biased region" description="Basic and acidic residues" evidence="1">
    <location>
        <begin position="1858"/>
        <end position="1868"/>
    </location>
</feature>
<dbReference type="InterPro" id="IPR013087">
    <property type="entry name" value="Znf_C2H2_type"/>
</dbReference>
<dbReference type="GO" id="GO:0015074">
    <property type="term" value="P:DNA integration"/>
    <property type="evidence" value="ECO:0007669"/>
    <property type="project" value="InterPro"/>
</dbReference>
<dbReference type="Gene3D" id="3.10.10.10">
    <property type="entry name" value="HIV Type 1 Reverse Transcriptase, subunit A, domain 1"/>
    <property type="match status" value="1"/>
</dbReference>
<dbReference type="SUPFAM" id="SSF56399">
    <property type="entry name" value="ADP-ribosylation"/>
    <property type="match status" value="1"/>
</dbReference>
<dbReference type="GO" id="GO:0003676">
    <property type="term" value="F:nucleic acid binding"/>
    <property type="evidence" value="ECO:0007669"/>
    <property type="project" value="InterPro"/>
</dbReference>
<evidence type="ECO:0000259" key="2">
    <source>
        <dbReference type="PROSITE" id="PS50994"/>
    </source>
</evidence>
<comment type="caution">
    <text evidence="3">The sequence shown here is derived from an EMBL/GenBank/DDBJ whole genome shotgun (WGS) entry which is preliminary data.</text>
</comment>
<feature type="compositionally biased region" description="Low complexity" evidence="1">
    <location>
        <begin position="1560"/>
        <end position="1569"/>
    </location>
</feature>
<feature type="non-terminal residue" evidence="3">
    <location>
        <position position="1902"/>
    </location>
</feature>
<gene>
    <name evidence="3" type="primary">pol</name>
    <name evidence="3" type="ORF">AK812_SmicGene45189</name>
</gene>
<feature type="region of interest" description="Disordered" evidence="1">
    <location>
        <begin position="1824"/>
        <end position="1902"/>
    </location>
</feature>
<feature type="domain" description="Integrase catalytic" evidence="2">
    <location>
        <begin position="536"/>
        <end position="725"/>
    </location>
</feature>